<dbReference type="GO" id="GO:0070073">
    <property type="term" value="P:clustering of voltage-gated calcium channels"/>
    <property type="evidence" value="ECO:0007669"/>
    <property type="project" value="TreeGrafter"/>
</dbReference>
<feature type="transmembrane region" description="Helical" evidence="1">
    <location>
        <begin position="134"/>
        <end position="159"/>
    </location>
</feature>
<evidence type="ECO:0000313" key="2">
    <source>
        <dbReference type="EMBL" id="KAK6181073.1"/>
    </source>
</evidence>
<gene>
    <name evidence="2" type="ORF">SNE40_009009</name>
</gene>
<keyword evidence="3" id="KW-1185">Reference proteome</keyword>
<feature type="transmembrane region" description="Helical" evidence="1">
    <location>
        <begin position="171"/>
        <end position="193"/>
    </location>
</feature>
<dbReference type="PANTHER" id="PTHR35270:SF2">
    <property type="entry name" value="FUSELESS, ISOFORM A"/>
    <property type="match status" value="1"/>
</dbReference>
<dbReference type="GO" id="GO:0007274">
    <property type="term" value="P:neuromuscular synaptic transmission"/>
    <property type="evidence" value="ECO:0007669"/>
    <property type="project" value="TreeGrafter"/>
</dbReference>
<keyword evidence="1" id="KW-0472">Membrane</keyword>
<comment type="caution">
    <text evidence="2">The sequence shown here is derived from an EMBL/GenBank/DDBJ whole genome shotgun (WGS) entry which is preliminary data.</text>
</comment>
<protein>
    <submittedName>
        <fullName evidence="2">Uncharacterized protein</fullName>
    </submittedName>
</protein>
<keyword evidence="1" id="KW-1133">Transmembrane helix</keyword>
<dbReference type="EMBL" id="JAZGQO010000007">
    <property type="protein sequence ID" value="KAK6181073.1"/>
    <property type="molecule type" value="Genomic_DNA"/>
</dbReference>
<feature type="transmembrane region" description="Helical" evidence="1">
    <location>
        <begin position="213"/>
        <end position="233"/>
    </location>
</feature>
<keyword evidence="1" id="KW-0812">Transmembrane</keyword>
<sequence>MSSPIFYIVSRLCSYILSIAVVNYWRGVWGFVDLSGITLRSAGLTTAISTSVLVISRGLCNCLAPPLVTISDLVKEDYFKIPTRFKSKPRSSLKFYMDVGFSVVFIRGFAIAQWRGVWTLLDLLLTPGDAFLSAWLSLVAGNILTIFLFVIQWPIMYLARKLRVSHTKVKFIALLAIEDLMTFCGMVAAILVWRGCWQLYDQCLIVDDTELSLWVSHGAAAVLGMAMLHYLVFIQAGLFKDGEVINSGEQTFFDTRFITNFIQHTLDKNKKTSEKRAETQEC</sequence>
<dbReference type="AlphaFoldDB" id="A0AAN8JWV1"/>
<dbReference type="Pfam" id="PF15993">
    <property type="entry name" value="Fuseless"/>
    <property type="match status" value="1"/>
</dbReference>
<dbReference type="PANTHER" id="PTHR35270">
    <property type="entry name" value="FUSELESS, ISOFORM A"/>
    <property type="match status" value="1"/>
</dbReference>
<accession>A0AAN8JWV1</accession>
<dbReference type="GO" id="GO:0007270">
    <property type="term" value="P:neuron-neuron synaptic transmission"/>
    <property type="evidence" value="ECO:0007669"/>
    <property type="project" value="TreeGrafter"/>
</dbReference>
<proteinExistence type="predicted"/>
<evidence type="ECO:0000256" key="1">
    <source>
        <dbReference type="SAM" id="Phobius"/>
    </source>
</evidence>
<dbReference type="InterPro" id="IPR032751">
    <property type="entry name" value="Fuseless"/>
</dbReference>
<reference evidence="2 3" key="1">
    <citation type="submission" date="2024-01" db="EMBL/GenBank/DDBJ databases">
        <title>The genome of the rayed Mediterranean limpet Patella caerulea (Linnaeus, 1758).</title>
        <authorList>
            <person name="Anh-Thu Weber A."/>
            <person name="Halstead-Nussloch G."/>
        </authorList>
    </citation>
    <scope>NUCLEOTIDE SEQUENCE [LARGE SCALE GENOMIC DNA]</scope>
    <source>
        <strain evidence="2">AATW-2023a</strain>
        <tissue evidence="2">Whole specimen</tissue>
    </source>
</reference>
<evidence type="ECO:0000313" key="3">
    <source>
        <dbReference type="Proteomes" id="UP001347796"/>
    </source>
</evidence>
<organism evidence="2 3">
    <name type="scientific">Patella caerulea</name>
    <name type="common">Rayed Mediterranean limpet</name>
    <dbReference type="NCBI Taxonomy" id="87958"/>
    <lineage>
        <taxon>Eukaryota</taxon>
        <taxon>Metazoa</taxon>
        <taxon>Spiralia</taxon>
        <taxon>Lophotrochozoa</taxon>
        <taxon>Mollusca</taxon>
        <taxon>Gastropoda</taxon>
        <taxon>Patellogastropoda</taxon>
        <taxon>Patelloidea</taxon>
        <taxon>Patellidae</taxon>
        <taxon>Patella</taxon>
    </lineage>
</organism>
<feature type="transmembrane region" description="Helical" evidence="1">
    <location>
        <begin position="12"/>
        <end position="32"/>
    </location>
</feature>
<dbReference type="GO" id="GO:0042734">
    <property type="term" value="C:presynaptic membrane"/>
    <property type="evidence" value="ECO:0007669"/>
    <property type="project" value="TreeGrafter"/>
</dbReference>
<feature type="transmembrane region" description="Helical" evidence="1">
    <location>
        <begin position="95"/>
        <end position="114"/>
    </location>
</feature>
<name>A0AAN8JWV1_PATCE</name>
<feature type="transmembrane region" description="Helical" evidence="1">
    <location>
        <begin position="52"/>
        <end position="74"/>
    </location>
</feature>
<dbReference type="Proteomes" id="UP001347796">
    <property type="component" value="Unassembled WGS sequence"/>
</dbReference>